<accession>A0AAV1W2D2</accession>
<keyword evidence="3" id="KW-1185">Reference proteome</keyword>
<reference evidence="2 3" key="1">
    <citation type="submission" date="2024-03" db="EMBL/GenBank/DDBJ databases">
        <authorList>
            <person name="Martinez-Hernandez J."/>
        </authorList>
    </citation>
    <scope>NUCLEOTIDE SEQUENCE [LARGE SCALE GENOMIC DNA]</scope>
</reference>
<organism evidence="2 3">
    <name type="scientific">Lupinus luteus</name>
    <name type="common">European yellow lupine</name>
    <dbReference type="NCBI Taxonomy" id="3873"/>
    <lineage>
        <taxon>Eukaryota</taxon>
        <taxon>Viridiplantae</taxon>
        <taxon>Streptophyta</taxon>
        <taxon>Embryophyta</taxon>
        <taxon>Tracheophyta</taxon>
        <taxon>Spermatophyta</taxon>
        <taxon>Magnoliopsida</taxon>
        <taxon>eudicotyledons</taxon>
        <taxon>Gunneridae</taxon>
        <taxon>Pentapetalae</taxon>
        <taxon>rosids</taxon>
        <taxon>fabids</taxon>
        <taxon>Fabales</taxon>
        <taxon>Fabaceae</taxon>
        <taxon>Papilionoideae</taxon>
        <taxon>50 kb inversion clade</taxon>
        <taxon>genistoids sensu lato</taxon>
        <taxon>core genistoids</taxon>
        <taxon>Genisteae</taxon>
        <taxon>Lupinus</taxon>
    </lineage>
</organism>
<dbReference type="EMBL" id="CAXHTB010000003">
    <property type="protein sequence ID" value="CAL0303624.1"/>
    <property type="molecule type" value="Genomic_DNA"/>
</dbReference>
<sequence length="129" mass="14618">MFLPGGVIGQTRVWNDEGDTRLKLPRPNTLFDNAPEHIPTTAPAPASLFSDNNPFRRKPQQYASISESPKFTQILNSGVSKNHDSIDEKKRKRNKEEKTPTATADPDSLIEVSEKKKKKQASDERQQRF</sequence>
<feature type="compositionally biased region" description="Basic and acidic residues" evidence="1">
    <location>
        <begin position="81"/>
        <end position="99"/>
    </location>
</feature>
<dbReference type="AlphaFoldDB" id="A0AAV1W2D2"/>
<proteinExistence type="predicted"/>
<gene>
    <name evidence="2" type="ORF">LLUT_LOCUS4684</name>
</gene>
<evidence type="ECO:0000313" key="2">
    <source>
        <dbReference type="EMBL" id="CAL0303624.1"/>
    </source>
</evidence>
<feature type="compositionally biased region" description="Basic and acidic residues" evidence="1">
    <location>
        <begin position="120"/>
        <end position="129"/>
    </location>
</feature>
<evidence type="ECO:0000313" key="3">
    <source>
        <dbReference type="Proteomes" id="UP001497480"/>
    </source>
</evidence>
<feature type="compositionally biased region" description="Polar residues" evidence="1">
    <location>
        <begin position="61"/>
        <end position="80"/>
    </location>
</feature>
<dbReference type="Proteomes" id="UP001497480">
    <property type="component" value="Unassembled WGS sequence"/>
</dbReference>
<protein>
    <submittedName>
        <fullName evidence="2">Uncharacterized protein</fullName>
    </submittedName>
</protein>
<evidence type="ECO:0000256" key="1">
    <source>
        <dbReference type="SAM" id="MobiDB-lite"/>
    </source>
</evidence>
<name>A0AAV1W2D2_LUPLU</name>
<feature type="region of interest" description="Disordered" evidence="1">
    <location>
        <begin position="18"/>
        <end position="129"/>
    </location>
</feature>
<comment type="caution">
    <text evidence="2">The sequence shown here is derived from an EMBL/GenBank/DDBJ whole genome shotgun (WGS) entry which is preliminary data.</text>
</comment>